<proteinExistence type="predicted"/>
<dbReference type="InterPro" id="IPR048304">
    <property type="entry name" value="UbiD_Rift_dom"/>
</dbReference>
<name>A0A410K0V2_9BACT</name>
<dbReference type="EMBL" id="CP035108">
    <property type="protein sequence ID" value="QAR33965.1"/>
    <property type="molecule type" value="Genomic_DNA"/>
</dbReference>
<sequence>MGYRNLSECAFDLEKKGMLVRVDAELDPHLEIGCVQRRVYEAGGPALLFANVRGSRFPMLGNLFGTTERTRYIFRDSLRVIEAMVKMKISPKEAAADFPSLLKAIAGAYRLLPSGKRFSPVLKNICTLKDLPQLVSWPMDGGAFVTLPLVYTENPASRGFRSSNLGMYRVQISGNEYLENEAGLHYQIHRGIGVHHREALRRGEPLPVNIFIGGAPALTVAAVMPLPEGMPELAFAGVLGGRRIGYGRTPNGLPVPSEADFCISGHIYGNETKPEGPFGDHIGYYSLRHDFPVMKVDAVYHRDNAVYPFTSVGRPPQEDTSFGEFIHELTGGLIPEVLPGVKAVHAVDAAGVHPLLFAVGSERYAPYEDNPRPKELLTQANAVLGQGQLSLAKYLFISNYFDNEELDINDAEAFLVHMLERADWRRDLHFQTSTTIDTLDYSGSGLNEGSKLVIAACGEKRRELPTEIKNGLNLPDGFSEPRVAMPGVLVIKGTKADAPRGMEDERMHAFVRRFDAEHPINRFPLIIIADDSEFTARNLSNLLWVSFTRSNPASDVYGIEAETVSKHFGCRGSLVIDARIKPHHAPALEMDKDVQKRVDSLFAKGGVLAGLG</sequence>
<dbReference type="OrthoDB" id="9809841at2"/>
<dbReference type="Proteomes" id="UP000287502">
    <property type="component" value="Chromosome"/>
</dbReference>
<dbReference type="PANTHER" id="PTHR30108">
    <property type="entry name" value="3-OCTAPRENYL-4-HYDROXYBENZOATE CARBOXY-LYASE-RELATED"/>
    <property type="match status" value="1"/>
</dbReference>
<dbReference type="InterPro" id="IPR002830">
    <property type="entry name" value="UbiD"/>
</dbReference>
<feature type="domain" description="3-octaprenyl-4-hydroxybenzoate carboxy-lyase-like C-terminal" evidence="3">
    <location>
        <begin position="321"/>
        <end position="456"/>
    </location>
</feature>
<evidence type="ECO:0000259" key="1">
    <source>
        <dbReference type="Pfam" id="PF01977"/>
    </source>
</evidence>
<feature type="domain" description="3-octaprenyl-4-hydroxybenzoate carboxy-lyase-like Rift-related" evidence="1">
    <location>
        <begin position="125"/>
        <end position="315"/>
    </location>
</feature>
<dbReference type="AlphaFoldDB" id="A0A410K0V2"/>
<dbReference type="PANTHER" id="PTHR30108:SF7">
    <property type="entry name" value="3-POLYPRENYL-4-HYDROXYBENZOATE DECARBOXYLASE"/>
    <property type="match status" value="1"/>
</dbReference>
<protein>
    <submittedName>
        <fullName evidence="4">UbiD family decarboxylase</fullName>
    </submittedName>
</protein>
<dbReference type="InterPro" id="IPR049383">
    <property type="entry name" value="UbiD-like_N"/>
</dbReference>
<dbReference type="RefSeq" id="WP_128467250.1">
    <property type="nucleotide sequence ID" value="NZ_CP035108.1"/>
</dbReference>
<dbReference type="Pfam" id="PF20695">
    <property type="entry name" value="UbiD_N"/>
    <property type="match status" value="1"/>
</dbReference>
<evidence type="ECO:0000313" key="4">
    <source>
        <dbReference type="EMBL" id="QAR33965.1"/>
    </source>
</evidence>
<dbReference type="GO" id="GO:0016831">
    <property type="term" value="F:carboxy-lyase activity"/>
    <property type="evidence" value="ECO:0007669"/>
    <property type="project" value="InterPro"/>
</dbReference>
<dbReference type="Pfam" id="PF01977">
    <property type="entry name" value="UbiD"/>
    <property type="match status" value="1"/>
</dbReference>
<accession>A0A410K0V2</accession>
<organism evidence="4 5">
    <name type="scientific">Geovibrio thiophilus</name>
    <dbReference type="NCBI Taxonomy" id="139438"/>
    <lineage>
        <taxon>Bacteria</taxon>
        <taxon>Pseudomonadati</taxon>
        <taxon>Deferribacterota</taxon>
        <taxon>Deferribacteres</taxon>
        <taxon>Deferribacterales</taxon>
        <taxon>Geovibrionaceae</taxon>
        <taxon>Geovibrio</taxon>
    </lineage>
</organism>
<dbReference type="InterPro" id="IPR049381">
    <property type="entry name" value="UbiD-like_C"/>
</dbReference>
<evidence type="ECO:0000259" key="3">
    <source>
        <dbReference type="Pfam" id="PF20696"/>
    </source>
</evidence>
<gene>
    <name evidence="4" type="ORF">EP073_11285</name>
</gene>
<dbReference type="Pfam" id="PF20696">
    <property type="entry name" value="UbiD_C"/>
    <property type="match status" value="1"/>
</dbReference>
<dbReference type="SUPFAM" id="SSF50475">
    <property type="entry name" value="FMN-binding split barrel"/>
    <property type="match status" value="1"/>
</dbReference>
<dbReference type="Gene3D" id="3.40.1670.10">
    <property type="entry name" value="UbiD C-terminal domain-like"/>
    <property type="match status" value="1"/>
</dbReference>
<feature type="domain" description="3-octaprenyl-4-hydroxybenzoate carboxy-lyase-like N-terminal" evidence="2">
    <location>
        <begin position="12"/>
        <end position="85"/>
    </location>
</feature>
<dbReference type="SUPFAM" id="SSF143968">
    <property type="entry name" value="UbiD C-terminal domain-like"/>
    <property type="match status" value="2"/>
</dbReference>
<reference evidence="4 5" key="1">
    <citation type="submission" date="2019-01" db="EMBL/GenBank/DDBJ databases">
        <title>Geovibrio thiophilus DSM 11263, complete genome.</title>
        <authorList>
            <person name="Spring S."/>
            <person name="Bunk B."/>
            <person name="Sproer C."/>
        </authorList>
    </citation>
    <scope>NUCLEOTIDE SEQUENCE [LARGE SCALE GENOMIC DNA]</scope>
    <source>
        <strain evidence="4 5">DSM 11263</strain>
    </source>
</reference>
<evidence type="ECO:0000313" key="5">
    <source>
        <dbReference type="Proteomes" id="UP000287502"/>
    </source>
</evidence>
<evidence type="ECO:0000259" key="2">
    <source>
        <dbReference type="Pfam" id="PF20695"/>
    </source>
</evidence>
<dbReference type="KEGG" id="gtl:EP073_11285"/>
<dbReference type="GO" id="GO:0005737">
    <property type="term" value="C:cytoplasm"/>
    <property type="evidence" value="ECO:0007669"/>
    <property type="project" value="TreeGrafter"/>
</dbReference>
<keyword evidence="5" id="KW-1185">Reference proteome</keyword>